<protein>
    <submittedName>
        <fullName evidence="2">Uncharacterized protein</fullName>
    </submittedName>
</protein>
<reference evidence="2" key="1">
    <citation type="journal article" date="2024" name="Antonie Van Leeuwenhoek">
        <title>Isoptericola haloaureus sp. nov., a dimorphic actinobacterium isolated from mangrove sediments of southeast India, implicating biosaline agricultural significance through nitrogen fixation and salt tolerance genes.</title>
        <authorList>
            <person name="Prathaban M."/>
            <person name="Prathiviraj R."/>
            <person name="Ravichandran M."/>
            <person name="Natarajan S.D."/>
            <person name="Sobanaa M."/>
            <person name="Hari Krishna Kumar S."/>
            <person name="Chandrasekar V."/>
            <person name="Selvin J."/>
        </authorList>
    </citation>
    <scope>NUCLEOTIDE SEQUENCE</scope>
    <source>
        <strain evidence="2">MP1014</strain>
    </source>
</reference>
<organism evidence="2 3">
    <name type="scientific">Isoptericola haloaureus</name>
    <dbReference type="NCBI Taxonomy" id="1542902"/>
    <lineage>
        <taxon>Bacteria</taxon>
        <taxon>Bacillati</taxon>
        <taxon>Actinomycetota</taxon>
        <taxon>Actinomycetes</taxon>
        <taxon>Micrococcales</taxon>
        <taxon>Promicromonosporaceae</taxon>
        <taxon>Isoptericola</taxon>
    </lineage>
</organism>
<evidence type="ECO:0000313" key="3">
    <source>
        <dbReference type="Proteomes" id="UP001310387"/>
    </source>
</evidence>
<name>A0ABU7Z5V4_9MICO</name>
<keyword evidence="1" id="KW-1133">Transmembrane helix</keyword>
<sequence length="76" mass="8616">MLSIVRNVRWASVLTVVVAGAFTLVALFAALRGRPWAWVIFGLSAAVLIREVRYLQRDRRRHAGFDAPDRRDNPPT</sequence>
<evidence type="ECO:0000313" key="2">
    <source>
        <dbReference type="EMBL" id="MEG3614716.1"/>
    </source>
</evidence>
<evidence type="ECO:0000256" key="1">
    <source>
        <dbReference type="SAM" id="Phobius"/>
    </source>
</evidence>
<proteinExistence type="predicted"/>
<comment type="caution">
    <text evidence="2">The sequence shown here is derived from an EMBL/GenBank/DDBJ whole genome shotgun (WGS) entry which is preliminary data.</text>
</comment>
<keyword evidence="1" id="KW-0472">Membrane</keyword>
<reference evidence="2" key="2">
    <citation type="submission" date="2024-02" db="EMBL/GenBank/DDBJ databases">
        <authorList>
            <person name="Prathaban M."/>
            <person name="Mythili R."/>
            <person name="Sharmila Devi N."/>
            <person name="Sobanaa M."/>
            <person name="Prathiviraj R."/>
            <person name="Selvin J."/>
        </authorList>
    </citation>
    <scope>NUCLEOTIDE SEQUENCE</scope>
    <source>
        <strain evidence="2">MP1014</strain>
    </source>
</reference>
<gene>
    <name evidence="2" type="ORF">V5O49_06220</name>
</gene>
<keyword evidence="3" id="KW-1185">Reference proteome</keyword>
<dbReference type="Proteomes" id="UP001310387">
    <property type="component" value="Unassembled WGS sequence"/>
</dbReference>
<accession>A0ABU7Z5V4</accession>
<feature type="transmembrane region" description="Helical" evidence="1">
    <location>
        <begin position="36"/>
        <end position="52"/>
    </location>
</feature>
<keyword evidence="1" id="KW-0812">Transmembrane</keyword>
<dbReference type="EMBL" id="JBAGLP010000116">
    <property type="protein sequence ID" value="MEG3614716.1"/>
    <property type="molecule type" value="Genomic_DNA"/>
</dbReference>
<dbReference type="RefSeq" id="WP_278235522.1">
    <property type="nucleotide sequence ID" value="NZ_JBAGLP010000116.1"/>
</dbReference>
<feature type="transmembrane region" description="Helical" evidence="1">
    <location>
        <begin position="12"/>
        <end position="30"/>
    </location>
</feature>